<evidence type="ECO:0000313" key="2">
    <source>
        <dbReference type="EMBL" id="AEX62996.1"/>
    </source>
</evidence>
<gene>
    <name evidence="2" type="ORF">mv_R794</name>
</gene>
<organism evidence="2">
    <name type="scientific">Moumouvirus sp. 'Monve'</name>
    <dbReference type="NCBI Taxonomy" id="1128131"/>
    <lineage>
        <taxon>Viruses</taxon>
        <taxon>Varidnaviria</taxon>
        <taxon>Bamfordvirae</taxon>
        <taxon>Nucleocytoviricota</taxon>
        <taxon>Megaviricetes</taxon>
        <taxon>Imitervirales</taxon>
        <taxon>Mimiviridae</taxon>
        <taxon>Megamimivirinae</taxon>
        <taxon>Moumouvirus</taxon>
    </lineage>
</organism>
<evidence type="ECO:0000259" key="1">
    <source>
        <dbReference type="Pfam" id="PF07463"/>
    </source>
</evidence>
<name>H2EFU4_9VIRU</name>
<reference evidence="2" key="1">
    <citation type="submission" date="2011-10" db="EMBL/GenBank/DDBJ databases">
        <title>Provirophages and transpovirons: unique mobilome of giant viruses.</title>
        <authorList>
            <person name="Desnues C."/>
            <person name="LaScola B."/>
            <person name="Yutin N."/>
            <person name="Fournous G."/>
            <person name="Koonin E."/>
            <person name="Raoult D."/>
        </authorList>
    </citation>
    <scope>NUCLEOTIDE SEQUENCE</scope>
    <source>
        <strain evidence="2">Mv13-mv</strain>
    </source>
</reference>
<proteinExistence type="predicted"/>
<protein>
    <recommendedName>
        <fullName evidence="1">NUMOD4 domain-containing protein</fullName>
    </recommendedName>
</protein>
<dbReference type="GO" id="GO:0016788">
    <property type="term" value="F:hydrolase activity, acting on ester bonds"/>
    <property type="evidence" value="ECO:0007669"/>
    <property type="project" value="InterPro"/>
</dbReference>
<dbReference type="EMBL" id="JN885999">
    <property type="protein sequence ID" value="AEX62996.1"/>
    <property type="molecule type" value="Genomic_DNA"/>
</dbReference>
<dbReference type="Gene3D" id="3.90.75.20">
    <property type="match status" value="1"/>
</dbReference>
<dbReference type="InterPro" id="IPR010902">
    <property type="entry name" value="NUMOD4"/>
</dbReference>
<accession>H2EFU4</accession>
<sequence>MTVKEIWKSIPIKEIKKDYDISNLGRVRRTKDNKLISLVNRSGYDSILYNVYENKKNI</sequence>
<dbReference type="Pfam" id="PF07463">
    <property type="entry name" value="NUMOD4"/>
    <property type="match status" value="1"/>
</dbReference>
<feature type="domain" description="NUMOD4" evidence="1">
    <location>
        <begin position="5"/>
        <end position="44"/>
    </location>
</feature>